<evidence type="ECO:0000256" key="1">
    <source>
        <dbReference type="SAM" id="MobiDB-lite"/>
    </source>
</evidence>
<reference evidence="3 4" key="1">
    <citation type="submission" date="2017-05" db="EMBL/GenBank/DDBJ databases">
        <title>The Genome Sequence of Tsuchiyaea wingfieldii DSM 27421.</title>
        <authorList>
            <person name="Cuomo C."/>
            <person name="Passer A."/>
            <person name="Billmyre B."/>
            <person name="Heitman J."/>
        </authorList>
    </citation>
    <scope>NUCLEOTIDE SEQUENCE [LARGE SCALE GENOMIC DNA]</scope>
    <source>
        <strain evidence="3 4">DSM 27421</strain>
    </source>
</reference>
<feature type="domain" description="HMG" evidence="2">
    <location>
        <begin position="427"/>
        <end position="557"/>
    </location>
</feature>
<feature type="non-terminal residue" evidence="3">
    <location>
        <position position="1"/>
    </location>
</feature>
<feature type="region of interest" description="Disordered" evidence="1">
    <location>
        <begin position="1"/>
        <end position="187"/>
    </location>
</feature>
<dbReference type="InterPro" id="IPR040648">
    <property type="entry name" value="HMGXB3_CxC4"/>
</dbReference>
<sequence length="873" mass="98007">LARPSPSPIIRRRRPAPPSTPSRVRPPPSTTSTSPDSIGAPTPKRPRADPAPPSQSNWRSDNLRRWRERRTTGAGSEPDSSRTGRQQRRAQGSQPSEGTPGLLEEEEDVQLESPGQDAEDRSSSSDILSTNGELDLGQYDPYEPPIMDDGDLHVPSPHPSRALTPARSITPGASTSIESRDDEDEEESWEVYKGVVAGARVDCFIMWEGLWVCQEWDENRNSPLDTFCHFEVRYNERICDCSSFKRSRACVHTRLHANDQDFMDTLLRMPVEVESSPLVLVRRYEEEDRKYHLVYSIQQSGTDADDMENQGRRVFVYRLARGGWTCTQRGKGCRGACPHIVRARNDAVLQGLIGDDEDMGEQERIGNNDDEDDNDLPNGEDGAAIRHQCSGSIEAIISHLPRAPPASLNFDDGEDLPPSFPPFPRECPPLLLFDEASRCRCGYLLSNNPHLRRQASEKAYIIYHSTGSEHVRIQITKCPQSTCRRHIGPDLSSKGLVNFNNNFGFSRSLFDSYISMATLSETAIHAFYTHIVENYINMQSPSDFISISTFTRALFAFLKLIKWGQRMECTKCGEHPEVVIMDGTVMHFSSHYLTGNLRPATLPTIESVDRCDVVYTPLSTLHKDMLGKSHAHFVDLRKQVHEWCRLTNLKALRVPPQSLLDLQHSPVPNHISEVDRLVFIALKDFVGLLISPGDLPPRLQRSLRLFLGEIFTPDIVTSLFPVQSFDQLIDFARQPGAPAPASMLKMVTVVTHVVEAYKHGSNRMPLPDVFLRLVEALNTRSRHVYNGLIAQNARSQALTDDLMAEVERRKLSAEQHDLVTGHDCSGLRSAKPRCSSRPVFGGIPQDAGAKRLLDQNIGDWSSTEDGCRKYYEE</sequence>
<protein>
    <recommendedName>
        <fullName evidence="2">HMG domain-containing protein</fullName>
    </recommendedName>
</protein>
<accession>A0A5D3ANL6</accession>
<comment type="caution">
    <text evidence="3">The sequence shown here is derived from an EMBL/GenBank/DDBJ whole genome shotgun (WGS) entry which is preliminary data.</text>
</comment>
<feature type="compositionally biased region" description="Pro residues" evidence="1">
    <location>
        <begin position="16"/>
        <end position="29"/>
    </location>
</feature>
<feature type="compositionally biased region" description="Polar residues" evidence="1">
    <location>
        <begin position="81"/>
        <end position="97"/>
    </location>
</feature>
<proteinExistence type="predicted"/>
<gene>
    <name evidence="3" type="ORF">B9479_008195</name>
</gene>
<dbReference type="Proteomes" id="UP000322245">
    <property type="component" value="Unassembled WGS sequence"/>
</dbReference>
<feature type="compositionally biased region" description="Basic and acidic residues" evidence="1">
    <location>
        <begin position="61"/>
        <end position="71"/>
    </location>
</feature>
<name>A0A5D3ANL6_9TREE</name>
<evidence type="ECO:0000313" key="4">
    <source>
        <dbReference type="Proteomes" id="UP000322245"/>
    </source>
</evidence>
<dbReference type="Pfam" id="PF18717">
    <property type="entry name" value="CxC4"/>
    <property type="match status" value="1"/>
</dbReference>
<dbReference type="EMBL" id="NIDF01000312">
    <property type="protein sequence ID" value="TYJ51246.1"/>
    <property type="molecule type" value="Genomic_DNA"/>
</dbReference>
<evidence type="ECO:0000313" key="3">
    <source>
        <dbReference type="EMBL" id="TYJ51246.1"/>
    </source>
</evidence>
<evidence type="ECO:0000259" key="2">
    <source>
        <dbReference type="Pfam" id="PF18717"/>
    </source>
</evidence>
<dbReference type="AlphaFoldDB" id="A0A5D3ANL6"/>
<keyword evidence="4" id="KW-1185">Reference proteome</keyword>
<feature type="region of interest" description="Disordered" evidence="1">
    <location>
        <begin position="353"/>
        <end position="383"/>
    </location>
</feature>
<organism evidence="3 4">
    <name type="scientific">Cryptococcus floricola</name>
    <dbReference type="NCBI Taxonomy" id="2591691"/>
    <lineage>
        <taxon>Eukaryota</taxon>
        <taxon>Fungi</taxon>
        <taxon>Dikarya</taxon>
        <taxon>Basidiomycota</taxon>
        <taxon>Agaricomycotina</taxon>
        <taxon>Tremellomycetes</taxon>
        <taxon>Tremellales</taxon>
        <taxon>Cryptococcaceae</taxon>
        <taxon>Cryptococcus</taxon>
    </lineage>
</organism>